<dbReference type="SUPFAM" id="SSF48452">
    <property type="entry name" value="TPR-like"/>
    <property type="match status" value="1"/>
</dbReference>
<gene>
    <name evidence="2" type="ORF">Pth03_76460</name>
</gene>
<dbReference type="EMBL" id="BOOR01000081">
    <property type="protein sequence ID" value="GII59257.1"/>
    <property type="molecule type" value="Genomic_DNA"/>
</dbReference>
<protein>
    <submittedName>
        <fullName evidence="2">Uncharacterized protein</fullName>
    </submittedName>
</protein>
<evidence type="ECO:0000313" key="3">
    <source>
        <dbReference type="Proteomes" id="UP000605992"/>
    </source>
</evidence>
<evidence type="ECO:0000313" key="2">
    <source>
        <dbReference type="EMBL" id="GII59257.1"/>
    </source>
</evidence>
<reference evidence="2" key="1">
    <citation type="submission" date="2021-01" db="EMBL/GenBank/DDBJ databases">
        <title>Whole genome shotgun sequence of Planotetraspora thailandica NBRC 104271.</title>
        <authorList>
            <person name="Komaki H."/>
            <person name="Tamura T."/>
        </authorList>
    </citation>
    <scope>NUCLEOTIDE SEQUENCE</scope>
    <source>
        <strain evidence="2">NBRC 104271</strain>
    </source>
</reference>
<dbReference type="RefSeq" id="WP_203949318.1">
    <property type="nucleotide sequence ID" value="NZ_BOOR01000081.1"/>
</dbReference>
<dbReference type="AlphaFoldDB" id="A0A8J3Y1P9"/>
<sequence>MYAQSIQLDRSEPLARRLLDRGKASTDPLVYAYGLGAWGVHQWDVGNIGEAYRFLSEADQIMRHDLSRREDNPVRYDLQLLIAGVLAQIAMLHGEVDTARVLFDKLEADAGDEPYGVTIWSALTAWTAAMVGDPAEALRAAERGIAVDPEFSFVVLATYQRLARCWALAVTGHDPAGAAAEAERIINANLVDPPQSCVSTWHGLLGEMRLAAGAPAEAAAAMDWRRRRRSESWFSRRPSRAGRRGLLAHATQNSCAWWRVGLVAVPSRQGRDSTARPGAAYPLAQPAGTC</sequence>
<accession>A0A8J3Y1P9</accession>
<keyword evidence="3" id="KW-1185">Reference proteome</keyword>
<dbReference type="Gene3D" id="1.25.40.10">
    <property type="entry name" value="Tetratricopeptide repeat domain"/>
    <property type="match status" value="1"/>
</dbReference>
<comment type="caution">
    <text evidence="2">The sequence shown here is derived from an EMBL/GenBank/DDBJ whole genome shotgun (WGS) entry which is preliminary data.</text>
</comment>
<evidence type="ECO:0000256" key="1">
    <source>
        <dbReference type="SAM" id="MobiDB-lite"/>
    </source>
</evidence>
<name>A0A8J3Y1P9_9ACTN</name>
<proteinExistence type="predicted"/>
<organism evidence="2 3">
    <name type="scientific">Planotetraspora thailandica</name>
    <dbReference type="NCBI Taxonomy" id="487172"/>
    <lineage>
        <taxon>Bacteria</taxon>
        <taxon>Bacillati</taxon>
        <taxon>Actinomycetota</taxon>
        <taxon>Actinomycetes</taxon>
        <taxon>Streptosporangiales</taxon>
        <taxon>Streptosporangiaceae</taxon>
        <taxon>Planotetraspora</taxon>
    </lineage>
</organism>
<feature type="region of interest" description="Disordered" evidence="1">
    <location>
        <begin position="269"/>
        <end position="290"/>
    </location>
</feature>
<dbReference type="Proteomes" id="UP000605992">
    <property type="component" value="Unassembled WGS sequence"/>
</dbReference>
<dbReference type="InterPro" id="IPR011990">
    <property type="entry name" value="TPR-like_helical_dom_sf"/>
</dbReference>